<dbReference type="RefSeq" id="XP_070914878.1">
    <property type="nucleotide sequence ID" value="XM_071058777.1"/>
</dbReference>
<sequence length="303" mass="32976">MFASLHGGSSQALLFRPYRHQPVVNFRHTYILILSGLISRSSSYSASSQYRRNATRRAHQQPPSLVVRQGVQSRHQTLRIPYDKQTGTGAPATSALQSLSALTSILSPAASRAFTTSCPQATRRRDAEEDMASDEDYMAFLNKANQDPSEGVPLSTTAKGQEQQGRMALRATQPGVEVPATLARLVAKGDAFYVSDADEPFEAVALGWDETGKGLPDEEEFAGLIQHWDPKNADVGIMDPVDWDPNGQYGEVIDAVREAGQGNDVRVYRLALGGVRAEYWVLTTEGKGKEAKLVGVRALAVES</sequence>
<evidence type="ECO:0000313" key="1">
    <source>
        <dbReference type="EMBL" id="GAB1313146.1"/>
    </source>
</evidence>
<evidence type="ECO:0000313" key="2">
    <source>
        <dbReference type="Proteomes" id="UP001628179"/>
    </source>
</evidence>
<dbReference type="PANTHER" id="PTHR42093">
    <property type="match status" value="1"/>
</dbReference>
<dbReference type="PANTHER" id="PTHR42093:SF1">
    <property type="match status" value="1"/>
</dbReference>
<reference evidence="1 2" key="1">
    <citation type="submission" date="2024-09" db="EMBL/GenBank/DDBJ databases">
        <title>Itraconazole resistance in Madurella fahalii resulting from another homologue of gene encoding cytochrome P450 14-alpha sterol demethylase (CYP51).</title>
        <authorList>
            <person name="Yoshioka I."/>
            <person name="Fahal A.H."/>
            <person name="Kaneko S."/>
            <person name="Yaguchi T."/>
        </authorList>
    </citation>
    <scope>NUCLEOTIDE SEQUENCE [LARGE SCALE GENOMIC DNA]</scope>
    <source>
        <strain evidence="1 2">IFM 68171</strain>
    </source>
</reference>
<protein>
    <submittedName>
        <fullName evidence="1">Uncharacterized protein</fullName>
    </submittedName>
</protein>
<dbReference type="Proteomes" id="UP001628179">
    <property type="component" value="Unassembled WGS sequence"/>
</dbReference>
<dbReference type="EMBL" id="BAAFSV010000002">
    <property type="protein sequence ID" value="GAB1313146.1"/>
    <property type="molecule type" value="Genomic_DNA"/>
</dbReference>
<gene>
    <name evidence="1" type="ORF">MFIFM68171_03356</name>
</gene>
<comment type="caution">
    <text evidence="1">The sequence shown here is derived from an EMBL/GenBank/DDBJ whole genome shotgun (WGS) entry which is preliminary data.</text>
</comment>
<dbReference type="Pfam" id="PF23151">
    <property type="entry name" value="NuiA_2"/>
    <property type="match status" value="1"/>
</dbReference>
<dbReference type="InterPro" id="IPR056539">
    <property type="entry name" value="NuiA-like"/>
</dbReference>
<keyword evidence="2" id="KW-1185">Reference proteome</keyword>
<name>A0ABQ0G5U5_9PEZI</name>
<proteinExistence type="predicted"/>
<organism evidence="1 2">
    <name type="scientific">Madurella fahalii</name>
    <dbReference type="NCBI Taxonomy" id="1157608"/>
    <lineage>
        <taxon>Eukaryota</taxon>
        <taxon>Fungi</taxon>
        <taxon>Dikarya</taxon>
        <taxon>Ascomycota</taxon>
        <taxon>Pezizomycotina</taxon>
        <taxon>Sordariomycetes</taxon>
        <taxon>Sordariomycetidae</taxon>
        <taxon>Sordariales</taxon>
        <taxon>Sordariales incertae sedis</taxon>
        <taxon>Madurella</taxon>
    </lineage>
</organism>
<dbReference type="GeneID" id="98174100"/>
<accession>A0ABQ0G5U5</accession>